<organism evidence="1 2">
    <name type="scientific">Dethiosulfovibrio salsuginis</name>
    <dbReference type="NCBI Taxonomy" id="561720"/>
    <lineage>
        <taxon>Bacteria</taxon>
        <taxon>Thermotogati</taxon>
        <taxon>Synergistota</taxon>
        <taxon>Synergistia</taxon>
        <taxon>Synergistales</taxon>
        <taxon>Dethiosulfovibrionaceae</taxon>
        <taxon>Dethiosulfovibrio</taxon>
    </lineage>
</organism>
<evidence type="ECO:0000313" key="1">
    <source>
        <dbReference type="EMBL" id="SMG16944.1"/>
    </source>
</evidence>
<keyword evidence="2" id="KW-1185">Reference proteome</keyword>
<sequence>MEIKTLQDILVIEDTPEILSFRCPDTGYLLWPLIRNVFIRFIKSDLHYKEPLISDQRQPRPRKAYLSVLKACAHNAIKGRHLRGDVLISSTGSHVLRDGLFFNRLSDHFAIAASDRTVTMESLPIDWRWPFPRVNEKVLFDSPILGLSSLYGKFSVRDRHVKAATALVDFVANRAITLIGWSLSQKRKRFLIEGLSRRAASIPGARLLYSRLFRRTRARMLLREEASYGGSSIINMIARENGLVTAEYQHGSISSGHDAYNFSKTLCDSPDYRRTLPQFLLGYGTWWLDQLQTPSEKIPIGNPFRTDALKRVRMDGDRKKDILVLGDGTETEKYLSLCSFLADALSEKYRVVFRPHPIEREQVARKYGKRKGKIALEWEKDIYDAFASADILISELSTGLFEAIGLVRSVFLWDTEKARFCYPSHPFSTFSSSDDLVEKIAFGKEGEVSASIIESMWASGWESNYRDFLKNALS</sequence>
<dbReference type="GO" id="GO:0016740">
    <property type="term" value="F:transferase activity"/>
    <property type="evidence" value="ECO:0007669"/>
    <property type="project" value="UniProtKB-KW"/>
</dbReference>
<dbReference type="Gene3D" id="3.40.50.12580">
    <property type="match status" value="1"/>
</dbReference>
<name>A0A1X7IQB6_9BACT</name>
<keyword evidence="1" id="KW-0808">Transferase</keyword>
<gene>
    <name evidence="1" type="ORF">SAMN06275492_10425</name>
</gene>
<protein>
    <submittedName>
        <fullName evidence="1">CDP-Glycerol:Poly(Glycerophosphate) glycerophosphotransferase</fullName>
    </submittedName>
</protein>
<reference evidence="2" key="1">
    <citation type="submission" date="2017-04" db="EMBL/GenBank/DDBJ databases">
        <authorList>
            <person name="Varghese N."/>
            <person name="Submissions S."/>
        </authorList>
    </citation>
    <scope>NUCLEOTIDE SEQUENCE [LARGE SCALE GENOMIC DNA]</scope>
    <source>
        <strain evidence="2">USBA 82</strain>
    </source>
</reference>
<dbReference type="STRING" id="561720.SAMN06275492_10425"/>
<proteinExistence type="predicted"/>
<dbReference type="Proteomes" id="UP000193355">
    <property type="component" value="Unassembled WGS sequence"/>
</dbReference>
<dbReference type="AlphaFoldDB" id="A0A1X7IQB6"/>
<dbReference type="EMBL" id="FXBB01000004">
    <property type="protein sequence ID" value="SMG16944.1"/>
    <property type="molecule type" value="Genomic_DNA"/>
</dbReference>
<accession>A0A1X7IQB6</accession>
<dbReference type="InterPro" id="IPR043148">
    <property type="entry name" value="TagF_C"/>
</dbReference>
<evidence type="ECO:0000313" key="2">
    <source>
        <dbReference type="Proteomes" id="UP000193355"/>
    </source>
</evidence>